<feature type="domain" description="ABC transporter" evidence="14">
    <location>
        <begin position="487"/>
        <end position="782"/>
    </location>
</feature>
<evidence type="ECO:0000256" key="11">
    <source>
        <dbReference type="ARBA" id="ARBA00038000"/>
    </source>
</evidence>
<dbReference type="InterPro" id="IPR027417">
    <property type="entry name" value="P-loop_NTPase"/>
</dbReference>
<evidence type="ECO:0000256" key="7">
    <source>
        <dbReference type="ARBA" id="ARBA00022840"/>
    </source>
</evidence>
<keyword evidence="16" id="KW-1185">Reference proteome</keyword>
<dbReference type="InterPro" id="IPR003439">
    <property type="entry name" value="ABC_transporter-like_ATP-bd"/>
</dbReference>
<evidence type="ECO:0000256" key="10">
    <source>
        <dbReference type="ARBA" id="ARBA00023204"/>
    </source>
</evidence>
<keyword evidence="7" id="KW-0067">ATP-binding</keyword>
<comment type="subcellular location">
    <subcellularLocation>
        <location evidence="1">Cytoplasm</location>
    </subcellularLocation>
</comment>
<dbReference type="AlphaFoldDB" id="A0A1C4W9E5"/>
<evidence type="ECO:0000256" key="1">
    <source>
        <dbReference type="ARBA" id="ARBA00004496"/>
    </source>
</evidence>
<dbReference type="PANTHER" id="PTHR43152:SF2">
    <property type="entry name" value="DRUG RESISTANCE ABC TRANSPORTER"/>
    <property type="match status" value="1"/>
</dbReference>
<dbReference type="GO" id="GO:0004518">
    <property type="term" value="F:nuclease activity"/>
    <property type="evidence" value="ECO:0007669"/>
    <property type="project" value="UniProtKB-KW"/>
</dbReference>
<dbReference type="Proteomes" id="UP000198224">
    <property type="component" value="Chromosome I"/>
</dbReference>
<feature type="domain" description="ABC transporter" evidence="14">
    <location>
        <begin position="13"/>
        <end position="473"/>
    </location>
</feature>
<comment type="similarity">
    <text evidence="11">Belongs to the ABC transporter superfamily. UvrA family.</text>
</comment>
<name>A0A1C4W9E5_9ACTN</name>
<reference evidence="16" key="1">
    <citation type="submission" date="2016-06" db="EMBL/GenBank/DDBJ databases">
        <authorList>
            <person name="Varghese N."/>
            <person name="Submissions Spin"/>
        </authorList>
    </citation>
    <scope>NUCLEOTIDE SEQUENCE [LARGE SCALE GENOMIC DNA]</scope>
    <source>
        <strain evidence="16">DSM 45160</strain>
    </source>
</reference>
<dbReference type="EMBL" id="LT607409">
    <property type="protein sequence ID" value="SCE92856.1"/>
    <property type="molecule type" value="Genomic_DNA"/>
</dbReference>
<dbReference type="Gene3D" id="3.40.50.300">
    <property type="entry name" value="P-loop containing nucleotide triphosphate hydrolases"/>
    <property type="match status" value="2"/>
</dbReference>
<evidence type="ECO:0000313" key="15">
    <source>
        <dbReference type="EMBL" id="SCE92856.1"/>
    </source>
</evidence>
<dbReference type="eggNOG" id="COG0178">
    <property type="taxonomic scope" value="Bacteria"/>
</dbReference>
<keyword evidence="2" id="KW-0963">Cytoplasm</keyword>
<dbReference type="Gene3D" id="1.20.1580.10">
    <property type="entry name" value="ABC transporter ATPase like domain"/>
    <property type="match status" value="2"/>
</dbReference>
<proteinExistence type="inferred from homology"/>
<dbReference type="GO" id="GO:0003677">
    <property type="term" value="F:DNA binding"/>
    <property type="evidence" value="ECO:0007669"/>
    <property type="project" value="UniProtKB-KW"/>
</dbReference>
<dbReference type="GO" id="GO:0005737">
    <property type="term" value="C:cytoplasm"/>
    <property type="evidence" value="ECO:0007669"/>
    <property type="project" value="UniProtKB-SubCell"/>
</dbReference>
<keyword evidence="5" id="KW-0227">DNA damage</keyword>
<dbReference type="PROSITE" id="PS50893">
    <property type="entry name" value="ABC_TRANSPORTER_2"/>
    <property type="match status" value="2"/>
</dbReference>
<gene>
    <name evidence="15" type="ORF">GA0070612_2265</name>
</gene>
<evidence type="ECO:0000259" key="14">
    <source>
        <dbReference type="PROSITE" id="PS50893"/>
    </source>
</evidence>
<dbReference type="Gene3D" id="1.10.8.280">
    <property type="entry name" value="ABC transporter ATPase domain-like"/>
    <property type="match status" value="1"/>
</dbReference>
<evidence type="ECO:0000256" key="4">
    <source>
        <dbReference type="ARBA" id="ARBA00022741"/>
    </source>
</evidence>
<evidence type="ECO:0000313" key="16">
    <source>
        <dbReference type="Proteomes" id="UP000198224"/>
    </source>
</evidence>
<dbReference type="SUPFAM" id="SSF52540">
    <property type="entry name" value="P-loop containing nucleoside triphosphate hydrolases"/>
    <property type="match status" value="2"/>
</dbReference>
<evidence type="ECO:0000256" key="13">
    <source>
        <dbReference type="ARBA" id="ARBA00042156"/>
    </source>
</evidence>
<evidence type="ECO:0000256" key="12">
    <source>
        <dbReference type="ARBA" id="ARBA00039316"/>
    </source>
</evidence>
<protein>
    <recommendedName>
        <fullName evidence="12">UvrABC system protein A</fullName>
    </recommendedName>
    <alternativeName>
        <fullName evidence="13">Excinuclease ABC subunit A</fullName>
    </alternativeName>
</protein>
<dbReference type="Pfam" id="PF00005">
    <property type="entry name" value="ABC_tran"/>
    <property type="match status" value="1"/>
</dbReference>
<keyword evidence="6" id="KW-0228">DNA excision</keyword>
<evidence type="ECO:0000256" key="6">
    <source>
        <dbReference type="ARBA" id="ARBA00022769"/>
    </source>
</evidence>
<evidence type="ECO:0000256" key="2">
    <source>
        <dbReference type="ARBA" id="ARBA00022490"/>
    </source>
</evidence>
<keyword evidence="9" id="KW-0238">DNA-binding</keyword>
<evidence type="ECO:0000256" key="3">
    <source>
        <dbReference type="ARBA" id="ARBA00022737"/>
    </source>
</evidence>
<keyword evidence="3" id="KW-0677">Repeat</keyword>
<keyword evidence="4" id="KW-0547">Nucleotide-binding</keyword>
<evidence type="ECO:0000256" key="5">
    <source>
        <dbReference type="ARBA" id="ARBA00022763"/>
    </source>
</evidence>
<dbReference type="RefSeq" id="WP_088987856.1">
    <property type="nucleotide sequence ID" value="NZ_LT607409.1"/>
</dbReference>
<dbReference type="GO" id="GO:0005524">
    <property type="term" value="F:ATP binding"/>
    <property type="evidence" value="ECO:0007669"/>
    <property type="project" value="UniProtKB-KW"/>
</dbReference>
<evidence type="ECO:0000256" key="8">
    <source>
        <dbReference type="ARBA" id="ARBA00022881"/>
    </source>
</evidence>
<dbReference type="GO" id="GO:0006281">
    <property type="term" value="P:DNA repair"/>
    <property type="evidence" value="ECO:0007669"/>
    <property type="project" value="UniProtKB-KW"/>
</dbReference>
<organism evidence="15 16">
    <name type="scientific">Micromonospora chokoriensis</name>
    <dbReference type="NCBI Taxonomy" id="356851"/>
    <lineage>
        <taxon>Bacteria</taxon>
        <taxon>Bacillati</taxon>
        <taxon>Actinomycetota</taxon>
        <taxon>Actinomycetes</taxon>
        <taxon>Micromonosporales</taxon>
        <taxon>Micromonosporaceae</taxon>
        <taxon>Micromonospora</taxon>
    </lineage>
</organism>
<dbReference type="GO" id="GO:0016887">
    <property type="term" value="F:ATP hydrolysis activity"/>
    <property type="evidence" value="ECO:0007669"/>
    <property type="project" value="InterPro"/>
</dbReference>
<evidence type="ECO:0000256" key="9">
    <source>
        <dbReference type="ARBA" id="ARBA00023125"/>
    </source>
</evidence>
<accession>A0A1C4W9E5</accession>
<sequence length="793" mass="83927">MSTAPQPSPPHVADSHDLIRVQGARVNNLRDVSVEIPKRRLTVFTGVSGSGKSSLVFGTIAAESQRMINETYSAFVQGFMPTLARPEVDLLAGLTTAIIVDQERMGANSRSTVGTATDANAMLRILFSRLGQPHIGSPNAYSFNVPSVKATGAITVERGAGKTKTEKATFTRLGGMCPRCEGMGAVTDIDLSALYDDSLSLNEGAITIPGYSMEGWYGRIFRGCGYFDPDKPIGKFTKRELHDLLHREPTKIKIDGINLTYAGLIPSIQKSFLSKDIDALQPHIRAFVERAVTFTTCPECAGTRLSQEARSSKIQGKNIADACAMQISDLAAWVRGIDEPSVAPLLAGLQHLLDSFEEIGLGYLSLDRPSGTLSGGEAQRTKMIRHLGSSLTDVTYVFDEPTIGLHPHDIQRTNELLLQLRDKGNTVLVVEHKPEAIAIADHVVDLGPGAGTDGGTVCYEGSLEGLRASGTITGRHLDDRAALKEKVRTPTGKLEIRGATANNLRNVDVDVPLGVLVVVTGVAGSGKSSLVHGSIPPGAGVVSIDQGAIRGSRRSNPATYTGLLDPIRKAFAKANGVKPALFSANSEGACPSCNGAGVIYTDLGMMAGVAAPCEDCEGKRFQASVLEYRLGGRDISEVLAMSVTEAEKFFGAGDARTPAAHAILDRLADVGLGYLSLGQPLTTLSGGERQRLKLATHMAEKGGVYVLDEPTTGLHLADVEQLLGLLDRLVDSGKSVIVIEHHQAVMAHADWIIDLGPGAGHDGGQIVFEGTPADLVADRSTLTGEHLAAYVGG</sequence>
<keyword evidence="10" id="KW-0234">DNA repair</keyword>
<keyword evidence="8" id="KW-0267">Excision nuclease</keyword>
<dbReference type="PANTHER" id="PTHR43152">
    <property type="entry name" value="UVRABC SYSTEM PROTEIN A"/>
    <property type="match status" value="1"/>
</dbReference>